<dbReference type="InterPro" id="IPR045912">
    <property type="entry name" value="FOXJ2/3-like"/>
</dbReference>
<dbReference type="InterPro" id="IPR036390">
    <property type="entry name" value="WH_DNA-bd_sf"/>
</dbReference>
<dbReference type="GO" id="GO:0005634">
    <property type="term" value="C:nucleus"/>
    <property type="evidence" value="ECO:0007669"/>
    <property type="project" value="UniProtKB-SubCell"/>
</dbReference>
<dbReference type="EMBL" id="CAAALY010020223">
    <property type="protein sequence ID" value="VEL14172.1"/>
    <property type="molecule type" value="Genomic_DNA"/>
</dbReference>
<protein>
    <recommendedName>
        <fullName evidence="6">Fork-head domain-containing protein</fullName>
    </recommendedName>
</protein>
<dbReference type="SUPFAM" id="SSF46785">
    <property type="entry name" value="Winged helix' DNA-binding domain"/>
    <property type="match status" value="1"/>
</dbReference>
<evidence type="ECO:0000313" key="8">
    <source>
        <dbReference type="Proteomes" id="UP000784294"/>
    </source>
</evidence>
<sequence length="355" mass="39937">MKSIKQKIRSSKLQLSFLKASCSDYLPPLVQKEATHEIAQLELDISNMNSEYFAKKNDCKELLKNRTSFHFDKPGPLKPSSKLYMTVQDRIYTSVKEDSLFDMVPYTNEPSGNPGDLVSLAWLQKGDILQIAPLDGEEEINRVRIDCEIKHNMIHTDEMSPSVGILQNENDGFIPSPNAITNSLQNQLRLAVSSSIPRLQTCRAAGAIHYSSSFTLDPGISFHQGPGLSKPNYSYTHLIFMAIESTPQKCMTVNQIYNWCETNFPFYKHAGAGWKNSLRHNLSINKSFKRLPRDGRNDTCWLGKDPNMNINHAAGGHTLESEDLEDDEVIVFASLLGRDGTKHPISVFMHTHGHS</sequence>
<dbReference type="PANTHER" id="PTHR46078">
    <property type="entry name" value="FORKHEAD BOX PROTEIN J2 FAMILY MEMBER"/>
    <property type="match status" value="1"/>
</dbReference>
<name>A0A3S5A7X7_9PLAT</name>
<dbReference type="CDD" id="cd00059">
    <property type="entry name" value="FH_FOX"/>
    <property type="match status" value="1"/>
</dbReference>
<keyword evidence="8" id="KW-1185">Reference proteome</keyword>
<accession>A0A3S5A7X7</accession>
<evidence type="ECO:0000313" key="7">
    <source>
        <dbReference type="EMBL" id="VEL14172.1"/>
    </source>
</evidence>
<evidence type="ECO:0000256" key="3">
    <source>
        <dbReference type="ARBA" id="ARBA00023163"/>
    </source>
</evidence>
<evidence type="ECO:0000256" key="1">
    <source>
        <dbReference type="ARBA" id="ARBA00023015"/>
    </source>
</evidence>
<organism evidence="7 8">
    <name type="scientific">Protopolystoma xenopodis</name>
    <dbReference type="NCBI Taxonomy" id="117903"/>
    <lineage>
        <taxon>Eukaryota</taxon>
        <taxon>Metazoa</taxon>
        <taxon>Spiralia</taxon>
        <taxon>Lophotrochozoa</taxon>
        <taxon>Platyhelminthes</taxon>
        <taxon>Monogenea</taxon>
        <taxon>Polyopisthocotylea</taxon>
        <taxon>Polystomatidea</taxon>
        <taxon>Polystomatidae</taxon>
        <taxon>Protopolystoma</taxon>
    </lineage>
</organism>
<evidence type="ECO:0000256" key="2">
    <source>
        <dbReference type="ARBA" id="ARBA00023125"/>
    </source>
</evidence>
<dbReference type="Gene3D" id="1.10.10.10">
    <property type="entry name" value="Winged helix-like DNA-binding domain superfamily/Winged helix DNA-binding domain"/>
    <property type="match status" value="1"/>
</dbReference>
<dbReference type="Pfam" id="PF00250">
    <property type="entry name" value="Forkhead"/>
    <property type="match status" value="1"/>
</dbReference>
<comment type="caution">
    <text evidence="7">The sequence shown here is derived from an EMBL/GenBank/DDBJ whole genome shotgun (WGS) entry which is preliminary data.</text>
</comment>
<dbReference type="InterPro" id="IPR030456">
    <property type="entry name" value="TF_fork_head_CS_2"/>
</dbReference>
<dbReference type="PROSITE" id="PS00658">
    <property type="entry name" value="FORK_HEAD_2"/>
    <property type="match status" value="1"/>
</dbReference>
<dbReference type="PROSITE" id="PS50039">
    <property type="entry name" value="FORK_HEAD_3"/>
    <property type="match status" value="1"/>
</dbReference>
<dbReference type="Proteomes" id="UP000784294">
    <property type="component" value="Unassembled WGS sequence"/>
</dbReference>
<dbReference type="SMART" id="SM00339">
    <property type="entry name" value="FH"/>
    <property type="match status" value="1"/>
</dbReference>
<dbReference type="InterPro" id="IPR036388">
    <property type="entry name" value="WH-like_DNA-bd_sf"/>
</dbReference>
<feature type="DNA-binding region" description="Fork-head" evidence="5">
    <location>
        <begin position="230"/>
        <end position="304"/>
    </location>
</feature>
<keyword evidence="4 5" id="KW-0539">Nucleus</keyword>
<keyword evidence="3" id="KW-0804">Transcription</keyword>
<proteinExistence type="predicted"/>
<dbReference type="PANTHER" id="PTHR46078:SF2">
    <property type="entry name" value="FORK-HEAD DOMAIN-CONTAINING PROTEIN"/>
    <property type="match status" value="1"/>
</dbReference>
<dbReference type="OrthoDB" id="5954824at2759"/>
<dbReference type="PRINTS" id="PR00053">
    <property type="entry name" value="FORKHEAD"/>
</dbReference>
<reference evidence="7" key="1">
    <citation type="submission" date="2018-11" db="EMBL/GenBank/DDBJ databases">
        <authorList>
            <consortium name="Pathogen Informatics"/>
        </authorList>
    </citation>
    <scope>NUCLEOTIDE SEQUENCE</scope>
</reference>
<dbReference type="GO" id="GO:0000981">
    <property type="term" value="F:DNA-binding transcription factor activity, RNA polymerase II-specific"/>
    <property type="evidence" value="ECO:0007669"/>
    <property type="project" value="TreeGrafter"/>
</dbReference>
<dbReference type="InterPro" id="IPR001766">
    <property type="entry name" value="Fork_head_dom"/>
</dbReference>
<dbReference type="AlphaFoldDB" id="A0A3S5A7X7"/>
<keyword evidence="2 5" id="KW-0238">DNA-binding</keyword>
<dbReference type="GO" id="GO:0000978">
    <property type="term" value="F:RNA polymerase II cis-regulatory region sequence-specific DNA binding"/>
    <property type="evidence" value="ECO:0007669"/>
    <property type="project" value="TreeGrafter"/>
</dbReference>
<feature type="domain" description="Fork-head" evidence="6">
    <location>
        <begin position="230"/>
        <end position="304"/>
    </location>
</feature>
<evidence type="ECO:0000256" key="5">
    <source>
        <dbReference type="PROSITE-ProRule" id="PRU00089"/>
    </source>
</evidence>
<gene>
    <name evidence="7" type="ORF">PXEA_LOCUS7612</name>
</gene>
<evidence type="ECO:0000256" key="4">
    <source>
        <dbReference type="ARBA" id="ARBA00023242"/>
    </source>
</evidence>
<comment type="subcellular location">
    <subcellularLocation>
        <location evidence="5">Nucleus</location>
    </subcellularLocation>
</comment>
<keyword evidence="1" id="KW-0805">Transcription regulation</keyword>
<evidence type="ECO:0000259" key="6">
    <source>
        <dbReference type="PROSITE" id="PS50039"/>
    </source>
</evidence>